<dbReference type="KEGG" id="tet:TTHERM_00463410"/>
<feature type="compositionally biased region" description="Acidic residues" evidence="1">
    <location>
        <begin position="75"/>
        <end position="90"/>
    </location>
</feature>
<feature type="transmembrane region" description="Helical" evidence="2">
    <location>
        <begin position="158"/>
        <end position="178"/>
    </location>
</feature>
<feature type="transmembrane region" description="Helical" evidence="2">
    <location>
        <begin position="213"/>
        <end position="231"/>
    </location>
</feature>
<protein>
    <submittedName>
        <fullName evidence="3">Transmembrane protein, putative</fullName>
    </submittedName>
</protein>
<accession>Q23PU2</accession>
<keyword evidence="4" id="KW-1185">Reference proteome</keyword>
<keyword evidence="2" id="KW-0472">Membrane</keyword>
<evidence type="ECO:0000256" key="2">
    <source>
        <dbReference type="SAM" id="Phobius"/>
    </source>
</evidence>
<keyword evidence="2 3" id="KW-0812">Transmembrane</keyword>
<reference evidence="4" key="1">
    <citation type="journal article" date="2006" name="PLoS Biol.">
        <title>Macronuclear genome sequence of the ciliate Tetrahymena thermophila, a model eukaryote.</title>
        <authorList>
            <person name="Eisen J.A."/>
            <person name="Coyne R.S."/>
            <person name="Wu M."/>
            <person name="Wu D."/>
            <person name="Thiagarajan M."/>
            <person name="Wortman J.R."/>
            <person name="Badger J.H."/>
            <person name="Ren Q."/>
            <person name="Amedeo P."/>
            <person name="Jones K.M."/>
            <person name="Tallon L.J."/>
            <person name="Delcher A.L."/>
            <person name="Salzberg S.L."/>
            <person name="Silva J.C."/>
            <person name="Haas B.J."/>
            <person name="Majoros W.H."/>
            <person name="Farzad M."/>
            <person name="Carlton J.M."/>
            <person name="Smith R.K. Jr."/>
            <person name="Garg J."/>
            <person name="Pearlman R.E."/>
            <person name="Karrer K.M."/>
            <person name="Sun L."/>
            <person name="Manning G."/>
            <person name="Elde N.C."/>
            <person name="Turkewitz A.P."/>
            <person name="Asai D.J."/>
            <person name="Wilkes D.E."/>
            <person name="Wang Y."/>
            <person name="Cai H."/>
            <person name="Collins K."/>
            <person name="Stewart B.A."/>
            <person name="Lee S.R."/>
            <person name="Wilamowska K."/>
            <person name="Weinberg Z."/>
            <person name="Ruzzo W.L."/>
            <person name="Wloga D."/>
            <person name="Gaertig J."/>
            <person name="Frankel J."/>
            <person name="Tsao C.-C."/>
            <person name="Gorovsky M.A."/>
            <person name="Keeling P.J."/>
            <person name="Waller R.F."/>
            <person name="Patron N.J."/>
            <person name="Cherry J.M."/>
            <person name="Stover N.A."/>
            <person name="Krieger C.J."/>
            <person name="del Toro C."/>
            <person name="Ryder H.F."/>
            <person name="Williamson S.C."/>
            <person name="Barbeau R.A."/>
            <person name="Hamilton E.P."/>
            <person name="Orias E."/>
        </authorList>
    </citation>
    <scope>NUCLEOTIDE SEQUENCE [LARGE SCALE GENOMIC DNA]</scope>
    <source>
        <strain evidence="4">SB210</strain>
    </source>
</reference>
<dbReference type="RefSeq" id="XP_001018838.1">
    <property type="nucleotide sequence ID" value="XM_001018838.2"/>
</dbReference>
<feature type="transmembrane region" description="Helical" evidence="2">
    <location>
        <begin position="243"/>
        <end position="269"/>
    </location>
</feature>
<keyword evidence="2" id="KW-1133">Transmembrane helix</keyword>
<dbReference type="Proteomes" id="UP000009168">
    <property type="component" value="Unassembled WGS sequence"/>
</dbReference>
<evidence type="ECO:0000256" key="1">
    <source>
        <dbReference type="SAM" id="MobiDB-lite"/>
    </source>
</evidence>
<feature type="region of interest" description="Disordered" evidence="1">
    <location>
        <begin position="67"/>
        <end position="90"/>
    </location>
</feature>
<dbReference type="HOGENOM" id="CLU_533747_0_0_1"/>
<feature type="transmembrane region" description="Helical" evidence="2">
    <location>
        <begin position="281"/>
        <end position="301"/>
    </location>
</feature>
<dbReference type="AlphaFoldDB" id="Q23PU2"/>
<dbReference type="EMBL" id="GG662650">
    <property type="protein sequence ID" value="EAR98593.1"/>
    <property type="molecule type" value="Genomic_DNA"/>
</dbReference>
<dbReference type="InParanoid" id="Q23PU2"/>
<dbReference type="GeneID" id="7837597"/>
<name>Q23PU2_TETTS</name>
<organism evidence="3 4">
    <name type="scientific">Tetrahymena thermophila (strain SB210)</name>
    <dbReference type="NCBI Taxonomy" id="312017"/>
    <lineage>
        <taxon>Eukaryota</taxon>
        <taxon>Sar</taxon>
        <taxon>Alveolata</taxon>
        <taxon>Ciliophora</taxon>
        <taxon>Intramacronucleata</taxon>
        <taxon>Oligohymenophorea</taxon>
        <taxon>Hymenostomatida</taxon>
        <taxon>Tetrahymenina</taxon>
        <taxon>Tetrahymenidae</taxon>
        <taxon>Tetrahymena</taxon>
    </lineage>
</organism>
<feature type="transmembrane region" description="Helical" evidence="2">
    <location>
        <begin position="393"/>
        <end position="415"/>
    </location>
</feature>
<proteinExistence type="predicted"/>
<sequence length="511" mass="60723">MPDNRNIALAWCVVSLPLALGVIIEVYQYFLTWRYIKKKYSHKKYNYLKIHLNQMYQDSIFRFLDPKSSNQVQQENEDSSQDSENESNEEDQIYTKYPDTGQSCFAQQNSKINRDQLSSAGELSEQLIRQNEQQDNNDNNNNDQQQQSWCNSIQIGKILFFTTYFSNILTVPLIYSLTLIKDTQKEQEEYYQFILQALALMFLHFLLNFTMFLYGSIITGQGILLLIYLRQQENQIKTYIQSCIYRSFCFSIIFLTAQIFLFALMLVQGHYIIEYLQKCPLILIGRYLASFYISQTLNSSFSNQKIFKKKRLMSLYNKYYTKYYNEQKLNEELTKKIGQFPTSQQTKQFLSYKQKQAIQYLEKMEKNLTENKDFKLDQILTNKHLNIQLYITVLYKFIFTYFQLGLMGIAIYFLWLQIPFSAYDYLSAHDYSLNGNQFQNIQEIQNDYYKAHYLNNSNSCFQGDFFLESDSGALLVFNIFILLQALLMTLVRFSLKTKFILNENTRNRLIQ</sequence>
<evidence type="ECO:0000313" key="4">
    <source>
        <dbReference type="Proteomes" id="UP000009168"/>
    </source>
</evidence>
<evidence type="ECO:0000313" key="3">
    <source>
        <dbReference type="EMBL" id="EAR98593.1"/>
    </source>
</evidence>
<feature type="transmembrane region" description="Helical" evidence="2">
    <location>
        <begin position="472"/>
        <end position="491"/>
    </location>
</feature>
<gene>
    <name evidence="3" type="ORF">TTHERM_00463410</name>
</gene>